<organism evidence="2 3">
    <name type="scientific">Coilia grayii</name>
    <name type="common">Gray's grenadier anchovy</name>
    <dbReference type="NCBI Taxonomy" id="363190"/>
    <lineage>
        <taxon>Eukaryota</taxon>
        <taxon>Metazoa</taxon>
        <taxon>Chordata</taxon>
        <taxon>Craniata</taxon>
        <taxon>Vertebrata</taxon>
        <taxon>Euteleostomi</taxon>
        <taxon>Actinopterygii</taxon>
        <taxon>Neopterygii</taxon>
        <taxon>Teleostei</taxon>
        <taxon>Clupei</taxon>
        <taxon>Clupeiformes</taxon>
        <taxon>Clupeoidei</taxon>
        <taxon>Engraulidae</taxon>
        <taxon>Coilinae</taxon>
        <taxon>Coilia</taxon>
    </lineage>
</organism>
<dbReference type="AlphaFoldDB" id="A0ABD1JNG7"/>
<comment type="caution">
    <text evidence="2">The sequence shown here is derived from an EMBL/GenBank/DDBJ whole genome shotgun (WGS) entry which is preliminary data.</text>
</comment>
<keyword evidence="1" id="KW-1133">Transmembrane helix</keyword>
<feature type="transmembrane region" description="Helical" evidence="1">
    <location>
        <begin position="193"/>
        <end position="211"/>
    </location>
</feature>
<feature type="transmembrane region" description="Helical" evidence="1">
    <location>
        <begin position="423"/>
        <end position="447"/>
    </location>
</feature>
<feature type="transmembrane region" description="Helical" evidence="1">
    <location>
        <begin position="62"/>
        <end position="86"/>
    </location>
</feature>
<dbReference type="EMBL" id="JBHFQA010000013">
    <property type="protein sequence ID" value="KAL2088669.1"/>
    <property type="molecule type" value="Genomic_DNA"/>
</dbReference>
<evidence type="ECO:0000313" key="2">
    <source>
        <dbReference type="EMBL" id="KAL2088669.1"/>
    </source>
</evidence>
<feature type="transmembrane region" description="Helical" evidence="1">
    <location>
        <begin position="453"/>
        <end position="474"/>
    </location>
</feature>
<feature type="transmembrane region" description="Helical" evidence="1">
    <location>
        <begin position="335"/>
        <end position="356"/>
    </location>
</feature>
<keyword evidence="3" id="KW-1185">Reference proteome</keyword>
<reference evidence="2 3" key="1">
    <citation type="submission" date="2024-09" db="EMBL/GenBank/DDBJ databases">
        <title>A chromosome-level genome assembly of Gray's grenadier anchovy, Coilia grayii.</title>
        <authorList>
            <person name="Fu Z."/>
        </authorList>
    </citation>
    <scope>NUCLEOTIDE SEQUENCE [LARGE SCALE GENOMIC DNA]</scope>
    <source>
        <strain evidence="2">G4</strain>
        <tissue evidence="2">Muscle</tissue>
    </source>
</reference>
<feature type="transmembrane region" description="Helical" evidence="1">
    <location>
        <begin position="363"/>
        <end position="381"/>
    </location>
</feature>
<feature type="transmembrane region" description="Helical" evidence="1">
    <location>
        <begin position="107"/>
        <end position="128"/>
    </location>
</feature>
<protein>
    <submittedName>
        <fullName evidence="2">Uncharacterized protein</fullName>
    </submittedName>
</protein>
<feature type="transmembrane region" description="Helical" evidence="1">
    <location>
        <begin position="134"/>
        <end position="156"/>
    </location>
</feature>
<sequence length="475" mass="48347">MLSCFHSLFPGRQSPLCVVLTAAGGGYANVAAAARAIAAGAWFIEGATFTDVLAMAEGIGEFGVALLVCCTALGIALWSAALGIRLATGASGLLRILTRTHGCSQTLMMSSVGPLVVLGASGTGALLGTAAGSVLLWGTQELVTALSVLLLVSCIMMKALSWRFMAQLIVFLIMQFIVMFSGMVLSFAHPGAYILMLIMTWAVTGFPSWLCTLAQKLLRHLPGRLPLDSGDFLVYSFCMVVMLMGFVTGTTAFFLTFFKQKSQQATEILLFSCAHSTPLCATILGAVIGIYFMPGLKPSDAERVALGAVATAMVALRSASLSLDGLGPGGGTSGLLLGVASAAGLSLEAAVVAAKLRYGGPGAAGTLCGAIGGAVLGVTSLSAGRKMLLLSVTALVAVMPNLDRVEPLGHGGVGGGEVKDGCAVQGAVVLGVAAFAMGATGMVFILIGLRGNAGFVTAIIGSLVAIIYSFIFTLQ</sequence>
<evidence type="ECO:0000313" key="3">
    <source>
        <dbReference type="Proteomes" id="UP001591681"/>
    </source>
</evidence>
<keyword evidence="1" id="KW-0472">Membrane</keyword>
<feature type="transmembrane region" description="Helical" evidence="1">
    <location>
        <begin position="268"/>
        <end position="292"/>
    </location>
</feature>
<feature type="transmembrane region" description="Helical" evidence="1">
    <location>
        <begin position="168"/>
        <end position="187"/>
    </location>
</feature>
<accession>A0ABD1JNG7</accession>
<keyword evidence="1" id="KW-0812">Transmembrane</keyword>
<dbReference type="Proteomes" id="UP001591681">
    <property type="component" value="Unassembled WGS sequence"/>
</dbReference>
<feature type="transmembrane region" description="Helical" evidence="1">
    <location>
        <begin position="232"/>
        <end position="256"/>
    </location>
</feature>
<proteinExistence type="predicted"/>
<name>A0ABD1JNG7_9TELE</name>
<evidence type="ECO:0000256" key="1">
    <source>
        <dbReference type="SAM" id="Phobius"/>
    </source>
</evidence>
<gene>
    <name evidence="2" type="ORF">ACEWY4_015568</name>
</gene>